<dbReference type="RefSeq" id="WP_183310611.1">
    <property type="nucleotide sequence ID" value="NZ_JACIEW010000003.1"/>
</dbReference>
<organism evidence="1 2">
    <name type="scientific">Devosia subaequoris</name>
    <dbReference type="NCBI Taxonomy" id="395930"/>
    <lineage>
        <taxon>Bacteria</taxon>
        <taxon>Pseudomonadati</taxon>
        <taxon>Pseudomonadota</taxon>
        <taxon>Alphaproteobacteria</taxon>
        <taxon>Hyphomicrobiales</taxon>
        <taxon>Devosiaceae</taxon>
        <taxon>Devosia</taxon>
    </lineage>
</organism>
<protein>
    <submittedName>
        <fullName evidence="1">Uncharacterized protein</fullName>
    </submittedName>
</protein>
<dbReference type="Proteomes" id="UP000547011">
    <property type="component" value="Unassembled WGS sequence"/>
</dbReference>
<evidence type="ECO:0000313" key="2">
    <source>
        <dbReference type="Proteomes" id="UP000547011"/>
    </source>
</evidence>
<accession>A0A7W6ILN8</accession>
<name>A0A7W6ILN8_9HYPH</name>
<gene>
    <name evidence="1" type="ORF">GGR20_001516</name>
</gene>
<reference evidence="1 2" key="1">
    <citation type="submission" date="2020-08" db="EMBL/GenBank/DDBJ databases">
        <title>Genomic Encyclopedia of Type Strains, Phase IV (KMG-IV): sequencing the most valuable type-strain genomes for metagenomic binning, comparative biology and taxonomic classification.</title>
        <authorList>
            <person name="Goeker M."/>
        </authorList>
    </citation>
    <scope>NUCLEOTIDE SEQUENCE [LARGE SCALE GENOMIC DNA]</scope>
    <source>
        <strain evidence="1 2">DSM 23447</strain>
    </source>
</reference>
<sequence length="107" mass="12116">MRDRYYRLEDAEDLPLQAVLVRIRQDNGALLASILTDAEEVESAPDLVLFRAALLRLQQDLSAIFILLDDPAHWQADWGDLVDYRVTQKNGKPALRFAQPPASPQCI</sequence>
<comment type="caution">
    <text evidence="1">The sequence shown here is derived from an EMBL/GenBank/DDBJ whole genome shotgun (WGS) entry which is preliminary data.</text>
</comment>
<proteinExistence type="predicted"/>
<keyword evidence="2" id="KW-1185">Reference proteome</keyword>
<evidence type="ECO:0000313" key="1">
    <source>
        <dbReference type="EMBL" id="MBB4051874.1"/>
    </source>
</evidence>
<dbReference type="EMBL" id="JACIEW010000003">
    <property type="protein sequence ID" value="MBB4051874.1"/>
    <property type="molecule type" value="Genomic_DNA"/>
</dbReference>
<dbReference type="AlphaFoldDB" id="A0A7W6ILN8"/>